<dbReference type="InterPro" id="IPR043128">
    <property type="entry name" value="Rev_trsase/Diguanyl_cyclase"/>
</dbReference>
<feature type="transmembrane region" description="Helical" evidence="4">
    <location>
        <begin position="33"/>
        <end position="54"/>
    </location>
</feature>
<evidence type="ECO:0000256" key="1">
    <source>
        <dbReference type="ARBA" id="ARBA00012528"/>
    </source>
</evidence>
<feature type="region of interest" description="Disordered" evidence="3">
    <location>
        <begin position="373"/>
        <end position="399"/>
    </location>
</feature>
<dbReference type="eggNOG" id="COG2199">
    <property type="taxonomic scope" value="Bacteria"/>
</dbReference>
<dbReference type="Gene3D" id="3.30.70.270">
    <property type="match status" value="1"/>
</dbReference>
<organism evidence="6 7">
    <name type="scientific">Neorhizobium galegae bv. orientalis str. HAMBI 540</name>
    <dbReference type="NCBI Taxonomy" id="1028800"/>
    <lineage>
        <taxon>Bacteria</taxon>
        <taxon>Pseudomonadati</taxon>
        <taxon>Pseudomonadota</taxon>
        <taxon>Alphaproteobacteria</taxon>
        <taxon>Hyphomicrobiales</taxon>
        <taxon>Rhizobiaceae</taxon>
        <taxon>Rhizobium/Agrobacterium group</taxon>
        <taxon>Neorhizobium</taxon>
    </lineage>
</organism>
<dbReference type="EMBL" id="HG938353">
    <property type="protein sequence ID" value="CDN47364.1"/>
    <property type="molecule type" value="Genomic_DNA"/>
</dbReference>
<accession>A0A068SNI0</accession>
<dbReference type="Proteomes" id="UP000028181">
    <property type="component" value="Chromosome I"/>
</dbReference>
<evidence type="ECO:0000313" key="6">
    <source>
        <dbReference type="EMBL" id="CDN47364.1"/>
    </source>
</evidence>
<evidence type="ECO:0000256" key="2">
    <source>
        <dbReference type="ARBA" id="ARBA00034247"/>
    </source>
</evidence>
<dbReference type="InterPro" id="IPR029787">
    <property type="entry name" value="Nucleotide_cyclase"/>
</dbReference>
<dbReference type="PANTHER" id="PTHR45138:SF9">
    <property type="entry name" value="DIGUANYLATE CYCLASE DGCM-RELATED"/>
    <property type="match status" value="1"/>
</dbReference>
<comment type="catalytic activity">
    <reaction evidence="2">
        <text>2 GTP = 3',3'-c-di-GMP + 2 diphosphate</text>
        <dbReference type="Rhea" id="RHEA:24898"/>
        <dbReference type="ChEBI" id="CHEBI:33019"/>
        <dbReference type="ChEBI" id="CHEBI:37565"/>
        <dbReference type="ChEBI" id="CHEBI:58805"/>
        <dbReference type="EC" id="2.7.7.65"/>
    </reaction>
</comment>
<dbReference type="RefSeq" id="WP_151041626.1">
    <property type="nucleotide sequence ID" value="NZ_HG938353.1"/>
</dbReference>
<evidence type="ECO:0000256" key="4">
    <source>
        <dbReference type="SAM" id="Phobius"/>
    </source>
</evidence>
<dbReference type="CDD" id="cd01949">
    <property type="entry name" value="GGDEF"/>
    <property type="match status" value="1"/>
</dbReference>
<keyword evidence="7" id="KW-1185">Reference proteome</keyword>
<feature type="domain" description="GGDEF" evidence="5">
    <location>
        <begin position="244"/>
        <end position="377"/>
    </location>
</feature>
<feature type="transmembrane region" description="Helical" evidence="4">
    <location>
        <begin position="112"/>
        <end position="135"/>
    </location>
</feature>
<dbReference type="Pfam" id="PF00990">
    <property type="entry name" value="GGDEF"/>
    <property type="match status" value="1"/>
</dbReference>
<dbReference type="GeneID" id="24258947"/>
<proteinExistence type="predicted"/>
<dbReference type="InterPro" id="IPR000160">
    <property type="entry name" value="GGDEF_dom"/>
</dbReference>
<name>A0A068SNI0_NEOGA</name>
<dbReference type="GO" id="GO:1902201">
    <property type="term" value="P:negative regulation of bacterial-type flagellum-dependent cell motility"/>
    <property type="evidence" value="ECO:0007669"/>
    <property type="project" value="TreeGrafter"/>
</dbReference>
<keyword evidence="4" id="KW-0812">Transmembrane</keyword>
<dbReference type="KEGG" id="ngg:RG540_CH11770"/>
<dbReference type="PATRIC" id="fig|1028800.3.peg.1195"/>
<feature type="transmembrane region" description="Helical" evidence="4">
    <location>
        <begin position="147"/>
        <end position="169"/>
    </location>
</feature>
<keyword evidence="4" id="KW-0472">Membrane</keyword>
<dbReference type="AlphaFoldDB" id="A0A068SNI0"/>
<feature type="transmembrane region" description="Helical" evidence="4">
    <location>
        <begin position="88"/>
        <end position="106"/>
    </location>
</feature>
<evidence type="ECO:0000313" key="7">
    <source>
        <dbReference type="Proteomes" id="UP000028181"/>
    </source>
</evidence>
<gene>
    <name evidence="6" type="ORF">RG540_CH11770</name>
</gene>
<keyword evidence="4" id="KW-1133">Transmembrane helix</keyword>
<dbReference type="PANTHER" id="PTHR45138">
    <property type="entry name" value="REGULATORY COMPONENTS OF SENSORY TRANSDUCTION SYSTEM"/>
    <property type="match status" value="1"/>
</dbReference>
<protein>
    <recommendedName>
        <fullName evidence="1">diguanylate cyclase</fullName>
        <ecNumber evidence="1">2.7.7.65</ecNumber>
    </recommendedName>
</protein>
<reference evidence="7" key="1">
    <citation type="journal article" date="2014" name="BMC Genomics">
        <title>Genome sequencing of two Neorhizobium galegae strains reveals a noeT gene responsible for the unusual acetylation of the nodulation factors.</title>
        <authorList>
            <person name="Osterman J."/>
            <person name="Marsh J."/>
            <person name="Laine P.K."/>
            <person name="Zeng Z."/>
            <person name="Alatalo E."/>
            <person name="Sullivan J.T."/>
            <person name="Young J.P."/>
            <person name="Thomas-Oates J."/>
            <person name="Paulin L."/>
            <person name="Lindstrom K."/>
        </authorList>
    </citation>
    <scope>NUCLEOTIDE SEQUENCE [LARGE SCALE GENOMIC DNA]</scope>
    <source>
        <strain evidence="7">HAMBI 540</strain>
    </source>
</reference>
<evidence type="ECO:0000256" key="3">
    <source>
        <dbReference type="SAM" id="MobiDB-lite"/>
    </source>
</evidence>
<dbReference type="NCBIfam" id="TIGR00254">
    <property type="entry name" value="GGDEF"/>
    <property type="match status" value="1"/>
</dbReference>
<dbReference type="InterPro" id="IPR050469">
    <property type="entry name" value="Diguanylate_Cyclase"/>
</dbReference>
<feature type="transmembrane region" description="Helical" evidence="4">
    <location>
        <begin position="181"/>
        <end position="202"/>
    </location>
</feature>
<dbReference type="PROSITE" id="PS50887">
    <property type="entry name" value="GGDEF"/>
    <property type="match status" value="1"/>
</dbReference>
<dbReference type="FunFam" id="3.30.70.270:FF:000001">
    <property type="entry name" value="Diguanylate cyclase domain protein"/>
    <property type="match status" value="1"/>
</dbReference>
<sequence>MDILTGLMIWAAEALTLAALLCSRWYYERDRFYLSWGGGFALHGIGVILVALRGDIPDFISIQIANTLVLGGVGLWIAGLLQFDRKPVEAYIAIPALLWVAGMFLYPVRENFANRVALHNVATMVGHAIMIYILLRNNGASKMTRRVLATFLAVQFCANGVVAVLVVAGEAKSIGVSPHSAWLLFPAAICFIASIMTGAKLLTERSEEKLKTLAVTDPLTGVLNRRGLIDQFHALRKLENEEKPLIALLHFDLDNFKQINDRCGHQAGDSVLVAFSQVGQTSMRSRGFFGRMGGEEFASILRVGDMIEAASIAEAIRLTLKRQTIVAGEHNITVTVSAGIALAGAGTADLDLLLSAADRALYTAKDSGRDRTAIDTGTEASIVPAVDRQGEDEAPTDVRASRQVAALKRLASLGKR</sequence>
<dbReference type="SUPFAM" id="SSF55073">
    <property type="entry name" value="Nucleotide cyclase"/>
    <property type="match status" value="1"/>
</dbReference>
<dbReference type="EC" id="2.7.7.65" evidence="1"/>
<dbReference type="OrthoDB" id="9812260at2"/>
<dbReference type="GO" id="GO:0005886">
    <property type="term" value="C:plasma membrane"/>
    <property type="evidence" value="ECO:0007669"/>
    <property type="project" value="TreeGrafter"/>
</dbReference>
<dbReference type="GO" id="GO:0043709">
    <property type="term" value="P:cell adhesion involved in single-species biofilm formation"/>
    <property type="evidence" value="ECO:0007669"/>
    <property type="project" value="TreeGrafter"/>
</dbReference>
<feature type="transmembrane region" description="Helical" evidence="4">
    <location>
        <begin position="6"/>
        <end position="26"/>
    </location>
</feature>
<dbReference type="SMART" id="SM00267">
    <property type="entry name" value="GGDEF"/>
    <property type="match status" value="1"/>
</dbReference>
<evidence type="ECO:0000259" key="5">
    <source>
        <dbReference type="PROSITE" id="PS50887"/>
    </source>
</evidence>
<dbReference type="HOGENOM" id="CLU_000445_11_1_5"/>
<dbReference type="GO" id="GO:0052621">
    <property type="term" value="F:diguanylate cyclase activity"/>
    <property type="evidence" value="ECO:0007669"/>
    <property type="project" value="UniProtKB-EC"/>
</dbReference>
<feature type="transmembrane region" description="Helical" evidence="4">
    <location>
        <begin position="60"/>
        <end position="81"/>
    </location>
</feature>